<evidence type="ECO:0000313" key="1">
    <source>
        <dbReference type="Proteomes" id="UP000095286"/>
    </source>
</evidence>
<accession>A0AC35TME5</accession>
<dbReference type="WBParaSite" id="RSKR_0000229500.1">
    <property type="protein sequence ID" value="RSKR_0000229500.1"/>
    <property type="gene ID" value="RSKR_0000229500"/>
</dbReference>
<name>A0AC35TME5_9BILA</name>
<dbReference type="Proteomes" id="UP000095286">
    <property type="component" value="Unplaced"/>
</dbReference>
<reference evidence="2" key="1">
    <citation type="submission" date="2016-11" db="UniProtKB">
        <authorList>
            <consortium name="WormBaseParasite"/>
        </authorList>
    </citation>
    <scope>IDENTIFICATION</scope>
    <source>
        <strain evidence="2">KR3021</strain>
    </source>
</reference>
<evidence type="ECO:0000313" key="2">
    <source>
        <dbReference type="WBParaSite" id="RSKR_0000229500.1"/>
    </source>
</evidence>
<proteinExistence type="predicted"/>
<sequence>MTIIDENETPIQALKARHGREKKDLQAQVTKLKNLAKNDKKKKKDLLAEVEKMEKELKSRHEKELLEIGHNEDAKQRLEEEKIVKAELEKVKKAQEKTRNKHEKYQEKKEEFNRTMAKKAEEQAIYDLTSKKTLELAEINQKLAPLNLELFEIAADGDCLYNALAHQLQQHGRSDTGSSLRKMAADCIVQNKEYFFPYLGVEDTGFDKYIFETANSAISGGRWGGHPELVAISDFLKKRIEVIQSEMEKVVIGEKYPLPSLILTYHTNAFLGEHYNSTIAARPHAPDDTF</sequence>
<organism evidence="1 2">
    <name type="scientific">Rhabditophanes sp. KR3021</name>
    <dbReference type="NCBI Taxonomy" id="114890"/>
    <lineage>
        <taxon>Eukaryota</taxon>
        <taxon>Metazoa</taxon>
        <taxon>Ecdysozoa</taxon>
        <taxon>Nematoda</taxon>
        <taxon>Chromadorea</taxon>
        <taxon>Rhabditida</taxon>
        <taxon>Tylenchina</taxon>
        <taxon>Panagrolaimomorpha</taxon>
        <taxon>Strongyloidoidea</taxon>
        <taxon>Alloionematidae</taxon>
        <taxon>Rhabditophanes</taxon>
    </lineage>
</organism>
<protein>
    <submittedName>
        <fullName evidence="2">OTU domain-containing protein</fullName>
    </submittedName>
</protein>